<dbReference type="GeneID" id="85480973"/>
<keyword evidence="2" id="KW-1185">Reference proteome</keyword>
<dbReference type="EMBL" id="JAHMHQ010000016">
    <property type="protein sequence ID" value="KAK1634093.1"/>
    <property type="molecule type" value="Genomic_DNA"/>
</dbReference>
<evidence type="ECO:0000313" key="2">
    <source>
        <dbReference type="Proteomes" id="UP001243989"/>
    </source>
</evidence>
<name>A0AAI9ZLD6_9PEZI</name>
<proteinExistence type="predicted"/>
<protein>
    <submittedName>
        <fullName evidence="1">Uncharacterized protein</fullName>
    </submittedName>
</protein>
<dbReference type="AlphaFoldDB" id="A0AAI9ZLD6"/>
<dbReference type="Proteomes" id="UP001243989">
    <property type="component" value="Unassembled WGS sequence"/>
</dbReference>
<reference evidence="1" key="1">
    <citation type="submission" date="2021-06" db="EMBL/GenBank/DDBJ databases">
        <title>Comparative genomics, transcriptomics and evolutionary studies reveal genomic signatures of adaptation to plant cell wall in hemibiotrophic fungi.</title>
        <authorList>
            <consortium name="DOE Joint Genome Institute"/>
            <person name="Baroncelli R."/>
            <person name="Diaz J.F."/>
            <person name="Benocci T."/>
            <person name="Peng M."/>
            <person name="Battaglia E."/>
            <person name="Haridas S."/>
            <person name="Andreopoulos W."/>
            <person name="Labutti K."/>
            <person name="Pangilinan J."/>
            <person name="Floch G.L."/>
            <person name="Makela M.R."/>
            <person name="Henrissat B."/>
            <person name="Grigoriev I.V."/>
            <person name="Crouch J.A."/>
            <person name="De Vries R.P."/>
            <person name="Sukno S.A."/>
            <person name="Thon M.R."/>
        </authorList>
    </citation>
    <scope>NUCLEOTIDE SEQUENCE</scope>
    <source>
        <strain evidence="1">CBS 102054</strain>
    </source>
</reference>
<gene>
    <name evidence="1" type="ORF">BDP81DRAFT_65511</name>
</gene>
<accession>A0AAI9ZLD6</accession>
<organism evidence="1 2">
    <name type="scientific">Colletotrichum phormii</name>
    <dbReference type="NCBI Taxonomy" id="359342"/>
    <lineage>
        <taxon>Eukaryota</taxon>
        <taxon>Fungi</taxon>
        <taxon>Dikarya</taxon>
        <taxon>Ascomycota</taxon>
        <taxon>Pezizomycotina</taxon>
        <taxon>Sordariomycetes</taxon>
        <taxon>Hypocreomycetidae</taxon>
        <taxon>Glomerellales</taxon>
        <taxon>Glomerellaceae</taxon>
        <taxon>Colletotrichum</taxon>
        <taxon>Colletotrichum acutatum species complex</taxon>
    </lineage>
</organism>
<dbReference type="RefSeq" id="XP_060442700.1">
    <property type="nucleotide sequence ID" value="XM_060596111.1"/>
</dbReference>
<sequence length="88" mass="10126">MARSSHPGLALLLLDFHGPLFWWLGIALSAKHIRVIRTEWTIHWQAIVSTPRPSCAVQGYDTSSCLFSELANYVQYWYFLRMCLPTGK</sequence>
<evidence type="ECO:0000313" key="1">
    <source>
        <dbReference type="EMBL" id="KAK1634093.1"/>
    </source>
</evidence>
<comment type="caution">
    <text evidence="1">The sequence shown here is derived from an EMBL/GenBank/DDBJ whole genome shotgun (WGS) entry which is preliminary data.</text>
</comment>